<gene>
    <name evidence="2" type="ORF">MAC_08827</name>
</gene>
<evidence type="ECO:0000313" key="3">
    <source>
        <dbReference type="Proteomes" id="UP000002499"/>
    </source>
</evidence>
<dbReference type="eggNOG" id="ENOG502S7JQ">
    <property type="taxonomic scope" value="Eukaryota"/>
</dbReference>
<dbReference type="AlphaFoldDB" id="E9EG29"/>
<dbReference type="HOGENOM" id="CLU_1825738_0_0_1"/>
<feature type="signal peptide" evidence="1">
    <location>
        <begin position="1"/>
        <end position="22"/>
    </location>
</feature>
<name>E9EG29_METAQ</name>
<dbReference type="OrthoDB" id="4487429at2759"/>
<feature type="chain" id="PRO_5003238477" evidence="1">
    <location>
        <begin position="23"/>
        <end position="141"/>
    </location>
</feature>
<sequence>MFPLTTFRRVAILLALTWLCFSFPGGTEECFFDPYRPEYAEPPSGMRSNIFSNPVAAYVVAYPSIGGVVMANPGPIEMQRLNLPRTHDASRSGNEDDMPVRLLQLGARWWPDWGTYARHKTAMDDDVEYRHHFPPRLEVAC</sequence>
<keyword evidence="1" id="KW-0732">Signal</keyword>
<organism evidence="3">
    <name type="scientific">Metarhizium acridum (strain CQMa 102)</name>
    <dbReference type="NCBI Taxonomy" id="655827"/>
    <lineage>
        <taxon>Eukaryota</taxon>
        <taxon>Fungi</taxon>
        <taxon>Dikarya</taxon>
        <taxon>Ascomycota</taxon>
        <taxon>Pezizomycotina</taxon>
        <taxon>Sordariomycetes</taxon>
        <taxon>Hypocreomycetidae</taxon>
        <taxon>Hypocreales</taxon>
        <taxon>Clavicipitaceae</taxon>
        <taxon>Metarhizium</taxon>
    </lineage>
</organism>
<dbReference type="EMBL" id="GL698589">
    <property type="protein sequence ID" value="EFY85112.1"/>
    <property type="molecule type" value="Genomic_DNA"/>
</dbReference>
<evidence type="ECO:0000256" key="1">
    <source>
        <dbReference type="SAM" id="SignalP"/>
    </source>
</evidence>
<evidence type="ECO:0000313" key="2">
    <source>
        <dbReference type="EMBL" id="EFY85112.1"/>
    </source>
</evidence>
<protein>
    <submittedName>
        <fullName evidence="2">Uncharacterized protein</fullName>
    </submittedName>
</protein>
<keyword evidence="3" id="KW-1185">Reference proteome</keyword>
<dbReference type="InParanoid" id="E9EG29"/>
<accession>E9EG29</accession>
<proteinExistence type="predicted"/>
<reference evidence="2 3" key="1">
    <citation type="journal article" date="2011" name="PLoS Genet.">
        <title>Genome sequencing and comparative transcriptomics of the model entomopathogenic fungi Metarhizium anisopliae and M. acridum.</title>
        <authorList>
            <person name="Gao Q."/>
            <person name="Jin K."/>
            <person name="Ying S.H."/>
            <person name="Zhang Y."/>
            <person name="Xiao G."/>
            <person name="Shang Y."/>
            <person name="Duan Z."/>
            <person name="Hu X."/>
            <person name="Xie X.Q."/>
            <person name="Zhou G."/>
            <person name="Peng G."/>
            <person name="Luo Z."/>
            <person name="Huang W."/>
            <person name="Wang B."/>
            <person name="Fang W."/>
            <person name="Wang S."/>
            <person name="Zhong Y."/>
            <person name="Ma L.J."/>
            <person name="St Leger R.J."/>
            <person name="Zhao G.P."/>
            <person name="Pei Y."/>
            <person name="Feng M.G."/>
            <person name="Xia Y."/>
            <person name="Wang C."/>
        </authorList>
    </citation>
    <scope>NUCLEOTIDE SEQUENCE [LARGE SCALE GENOMIC DNA]</scope>
    <source>
        <strain evidence="2 3">CQMa 102</strain>
    </source>
</reference>
<dbReference type="Proteomes" id="UP000002499">
    <property type="component" value="Unassembled WGS sequence"/>
</dbReference>